<dbReference type="EMBL" id="JARBHB010000012">
    <property type="protein sequence ID" value="KAJ8871369.1"/>
    <property type="molecule type" value="Genomic_DNA"/>
</dbReference>
<sequence length="437" mass="49166">MVQAASTTLVSCGEEPYISIGHDVRRCCNGSARTSTRRRHGRDCPQALVPKLFVGVGERERERERERARARESERGLWPTRTAGACRQASCCALRDGSLCREDLGCDRTSSTRLVNAPLRPCQPNVAITWYTFLFECPLALSVRRVSTEQYNTVATMQLRVQGTSGLNSCHLQSWGRDCQAGVPSLRRDVGRQGSWWTNKCFVLGTGGREGGRVRGRGGIVVRLLASHLGQPDSFHGGVAPGFSHVKSWRTMPLPLQSSTAPNSPRFTLIGSQELDVKSRPNLFTHALVTTRRLQRPVIEMAHPLDIPIGVRRSKDWQSVGKSPFAECGNRVNSSAARVIGEENRRRREITRRRRARYFWCEMTIRRETRPMKATVHERARRTLEYCGLDGGNGNRPCVFRNVRPVVNHCAVFGWGGGENEWSGEIRTTLNIECRRW</sequence>
<reference evidence="1 2" key="1">
    <citation type="submission" date="2023-02" db="EMBL/GenBank/DDBJ databases">
        <title>LHISI_Scaffold_Assembly.</title>
        <authorList>
            <person name="Stuart O.P."/>
            <person name="Cleave R."/>
            <person name="Magrath M.J.L."/>
            <person name="Mikheyev A.S."/>
        </authorList>
    </citation>
    <scope>NUCLEOTIDE SEQUENCE [LARGE SCALE GENOMIC DNA]</scope>
    <source>
        <strain evidence="1">Daus_M_001</strain>
        <tissue evidence="1">Leg muscle</tissue>
    </source>
</reference>
<keyword evidence="2" id="KW-1185">Reference proteome</keyword>
<accession>A0ABQ9GH76</accession>
<proteinExistence type="predicted"/>
<name>A0ABQ9GH76_9NEOP</name>
<dbReference type="Proteomes" id="UP001159363">
    <property type="component" value="Chromosome 11"/>
</dbReference>
<gene>
    <name evidence="1" type="ORF">PR048_027686</name>
</gene>
<evidence type="ECO:0000313" key="2">
    <source>
        <dbReference type="Proteomes" id="UP001159363"/>
    </source>
</evidence>
<protein>
    <submittedName>
        <fullName evidence="1">Uncharacterized protein</fullName>
    </submittedName>
</protein>
<organism evidence="1 2">
    <name type="scientific">Dryococelus australis</name>
    <dbReference type="NCBI Taxonomy" id="614101"/>
    <lineage>
        <taxon>Eukaryota</taxon>
        <taxon>Metazoa</taxon>
        <taxon>Ecdysozoa</taxon>
        <taxon>Arthropoda</taxon>
        <taxon>Hexapoda</taxon>
        <taxon>Insecta</taxon>
        <taxon>Pterygota</taxon>
        <taxon>Neoptera</taxon>
        <taxon>Polyneoptera</taxon>
        <taxon>Phasmatodea</taxon>
        <taxon>Verophasmatodea</taxon>
        <taxon>Anareolatae</taxon>
        <taxon>Phasmatidae</taxon>
        <taxon>Eurycanthinae</taxon>
        <taxon>Dryococelus</taxon>
    </lineage>
</organism>
<evidence type="ECO:0000313" key="1">
    <source>
        <dbReference type="EMBL" id="KAJ8871369.1"/>
    </source>
</evidence>
<comment type="caution">
    <text evidence="1">The sequence shown here is derived from an EMBL/GenBank/DDBJ whole genome shotgun (WGS) entry which is preliminary data.</text>
</comment>